<keyword evidence="2" id="KW-1185">Reference proteome</keyword>
<comment type="caution">
    <text evidence="1">The sequence shown here is derived from an EMBL/GenBank/DDBJ whole genome shotgun (WGS) entry which is preliminary data.</text>
</comment>
<reference evidence="1 2" key="1">
    <citation type="journal article" date="2019" name="G3 (Bethesda)">
        <title>Sequencing of a Wild Apple (Malus baccata) Genome Unravels the Differences Between Cultivated and Wild Apple Species Regarding Disease Resistance and Cold Tolerance.</title>
        <authorList>
            <person name="Chen X."/>
        </authorList>
    </citation>
    <scope>NUCLEOTIDE SEQUENCE [LARGE SCALE GENOMIC DNA]</scope>
    <source>
        <strain evidence="2">cv. Shandingzi</strain>
        <tissue evidence="1">Leaves</tissue>
    </source>
</reference>
<name>A0A540KQB0_MALBA</name>
<dbReference type="Gene3D" id="3.40.50.1000">
    <property type="entry name" value="HAD superfamily/HAD-like"/>
    <property type="match status" value="1"/>
</dbReference>
<sequence>MAAAFLFSHSGCRGFQTQAQWTPSHFSAGHSCKSANFPGKAGIFPGNLRNTSIGCNFVVKGCLQSQHHPHNQSHSNSIKRHPNAQLVRDLELDLRSSDTVGLTSSNGCQERGGRTGIPHHSLPGDKLVVAVDVDEVLGNFVSALNCFIADRYSSNHSVSEYHVYEFFKNVIKDHTLQWIEQHFSGLFQEIHFGNHWALHGESRPKSEICRSLGAKVLIDDNPRYALECAEVGIRVLLFDYENSYPWCKTESIDQHPLVTKVHNWEAVEKQLMTINSIIS</sequence>
<dbReference type="PANTHER" id="PTHR35134:SF2">
    <property type="entry name" value="NUCLEOTIDASE YQFW-RELATED"/>
    <property type="match status" value="1"/>
</dbReference>
<dbReference type="InterPro" id="IPR052419">
    <property type="entry name" value="5_3-deoxyribonucleotidase-like"/>
</dbReference>
<dbReference type="InterPro" id="IPR023214">
    <property type="entry name" value="HAD_sf"/>
</dbReference>
<dbReference type="STRING" id="106549.A0A540KQB0"/>
<dbReference type="Proteomes" id="UP000315295">
    <property type="component" value="Unassembled WGS sequence"/>
</dbReference>
<gene>
    <name evidence="1" type="ORF">C1H46_038229</name>
</gene>
<proteinExistence type="predicted"/>
<accession>A0A540KQB0</accession>
<organism evidence="1 2">
    <name type="scientific">Malus baccata</name>
    <name type="common">Siberian crab apple</name>
    <name type="synonym">Pyrus baccata</name>
    <dbReference type="NCBI Taxonomy" id="106549"/>
    <lineage>
        <taxon>Eukaryota</taxon>
        <taxon>Viridiplantae</taxon>
        <taxon>Streptophyta</taxon>
        <taxon>Embryophyta</taxon>
        <taxon>Tracheophyta</taxon>
        <taxon>Spermatophyta</taxon>
        <taxon>Magnoliopsida</taxon>
        <taxon>eudicotyledons</taxon>
        <taxon>Gunneridae</taxon>
        <taxon>Pentapetalae</taxon>
        <taxon>rosids</taxon>
        <taxon>fabids</taxon>
        <taxon>Rosales</taxon>
        <taxon>Rosaceae</taxon>
        <taxon>Amygdaloideae</taxon>
        <taxon>Maleae</taxon>
        <taxon>Malus</taxon>
    </lineage>
</organism>
<dbReference type="EMBL" id="VIEB01001044">
    <property type="protein sequence ID" value="TQD76202.1"/>
    <property type="molecule type" value="Genomic_DNA"/>
</dbReference>
<dbReference type="AlphaFoldDB" id="A0A540KQB0"/>
<protein>
    <submittedName>
        <fullName evidence="1">Uncharacterized protein</fullName>
    </submittedName>
</protein>
<evidence type="ECO:0000313" key="2">
    <source>
        <dbReference type="Proteomes" id="UP000315295"/>
    </source>
</evidence>
<dbReference type="InterPro" id="IPR036412">
    <property type="entry name" value="HAD-like_sf"/>
</dbReference>
<dbReference type="SUPFAM" id="SSF56784">
    <property type="entry name" value="HAD-like"/>
    <property type="match status" value="1"/>
</dbReference>
<dbReference type="PANTHER" id="PTHR35134">
    <property type="entry name" value="NUCLEOTIDASE YQFW-RELATED"/>
    <property type="match status" value="1"/>
</dbReference>
<evidence type="ECO:0000313" key="1">
    <source>
        <dbReference type="EMBL" id="TQD76202.1"/>
    </source>
</evidence>